<name>A0A8T0WXL3_PANVG</name>
<evidence type="ECO:0000313" key="2">
    <source>
        <dbReference type="EMBL" id="KAG2653982.1"/>
    </source>
</evidence>
<evidence type="ECO:0008006" key="4">
    <source>
        <dbReference type="Google" id="ProtNLM"/>
    </source>
</evidence>
<dbReference type="AlphaFoldDB" id="A0A8T0WXL3"/>
<keyword evidence="1" id="KW-0732">Signal</keyword>
<feature type="chain" id="PRO_5035847845" description="Secreted protein" evidence="1">
    <location>
        <begin position="19"/>
        <end position="103"/>
    </location>
</feature>
<dbReference type="Proteomes" id="UP000823388">
    <property type="component" value="Chromosome 1N"/>
</dbReference>
<evidence type="ECO:0000256" key="1">
    <source>
        <dbReference type="SAM" id="SignalP"/>
    </source>
</evidence>
<protein>
    <recommendedName>
        <fullName evidence="4">Secreted protein</fullName>
    </recommendedName>
</protein>
<comment type="caution">
    <text evidence="2">The sequence shown here is derived from an EMBL/GenBank/DDBJ whole genome shotgun (WGS) entry which is preliminary data.</text>
</comment>
<feature type="signal peptide" evidence="1">
    <location>
        <begin position="1"/>
        <end position="18"/>
    </location>
</feature>
<keyword evidence="3" id="KW-1185">Reference proteome</keyword>
<reference evidence="2" key="1">
    <citation type="submission" date="2020-05" db="EMBL/GenBank/DDBJ databases">
        <title>WGS assembly of Panicum virgatum.</title>
        <authorList>
            <person name="Lovell J.T."/>
            <person name="Jenkins J."/>
            <person name="Shu S."/>
            <person name="Juenger T.E."/>
            <person name="Schmutz J."/>
        </authorList>
    </citation>
    <scope>NUCLEOTIDE SEQUENCE</scope>
    <source>
        <strain evidence="2">AP13</strain>
    </source>
</reference>
<dbReference type="EMBL" id="CM029038">
    <property type="protein sequence ID" value="KAG2653982.1"/>
    <property type="molecule type" value="Genomic_DNA"/>
</dbReference>
<organism evidence="2 3">
    <name type="scientific">Panicum virgatum</name>
    <name type="common">Blackwell switchgrass</name>
    <dbReference type="NCBI Taxonomy" id="38727"/>
    <lineage>
        <taxon>Eukaryota</taxon>
        <taxon>Viridiplantae</taxon>
        <taxon>Streptophyta</taxon>
        <taxon>Embryophyta</taxon>
        <taxon>Tracheophyta</taxon>
        <taxon>Spermatophyta</taxon>
        <taxon>Magnoliopsida</taxon>
        <taxon>Liliopsida</taxon>
        <taxon>Poales</taxon>
        <taxon>Poaceae</taxon>
        <taxon>PACMAD clade</taxon>
        <taxon>Panicoideae</taxon>
        <taxon>Panicodae</taxon>
        <taxon>Paniceae</taxon>
        <taxon>Panicinae</taxon>
        <taxon>Panicum</taxon>
        <taxon>Panicum sect. Hiantes</taxon>
    </lineage>
</organism>
<gene>
    <name evidence="2" type="ORF">PVAP13_1NG420019</name>
</gene>
<accession>A0A8T0WXL3</accession>
<sequence length="103" mass="11623">MLNVFLISLLLAGEVCKAGIDGSKFHVILSWTLLVSPCRRRRTSVSSIQRGHCFTAVEFNYWMFGSDSLDESLGGMIKILTARYHAATGKISKRYMSWVYDVI</sequence>
<proteinExistence type="predicted"/>
<evidence type="ECO:0000313" key="3">
    <source>
        <dbReference type="Proteomes" id="UP000823388"/>
    </source>
</evidence>